<proteinExistence type="inferred from homology"/>
<protein>
    <submittedName>
        <fullName evidence="5">Oxidoreductase</fullName>
    </submittedName>
</protein>
<accession>A0A5A7MQL3</accession>
<accession>A0A5A7MX40</accession>
<dbReference type="Gene3D" id="3.40.50.720">
    <property type="entry name" value="NAD(P)-binding Rossmann-like Domain"/>
    <property type="match status" value="1"/>
</dbReference>
<dbReference type="NCBIfam" id="NF004825">
    <property type="entry name" value="PRK06181.1"/>
    <property type="match status" value="1"/>
</dbReference>
<comment type="caution">
    <text evidence="5">The sequence shown here is derived from an EMBL/GenBank/DDBJ whole genome shotgun (WGS) entry which is preliminary data.</text>
</comment>
<keyword evidence="2" id="KW-0560">Oxidoreductase</keyword>
<dbReference type="EMBL" id="BKCL01000006">
    <property type="protein sequence ID" value="GEQ98380.1"/>
    <property type="molecule type" value="Genomic_DNA"/>
</dbReference>
<evidence type="ECO:0000313" key="7">
    <source>
        <dbReference type="Proteomes" id="UP000325187"/>
    </source>
</evidence>
<dbReference type="AlphaFoldDB" id="A0A5A7MX40"/>
<evidence type="ECO:0000313" key="5">
    <source>
        <dbReference type="EMBL" id="GER00428.1"/>
    </source>
</evidence>
<comment type="similarity">
    <text evidence="1 3">Belongs to the short-chain dehydrogenases/reductases (SDR) family.</text>
</comment>
<dbReference type="GO" id="GO:0016491">
    <property type="term" value="F:oxidoreductase activity"/>
    <property type="evidence" value="ECO:0007669"/>
    <property type="project" value="UniProtKB-KW"/>
</dbReference>
<evidence type="ECO:0000256" key="2">
    <source>
        <dbReference type="ARBA" id="ARBA00023002"/>
    </source>
</evidence>
<evidence type="ECO:0000313" key="6">
    <source>
        <dbReference type="Proteomes" id="UP000322084"/>
    </source>
</evidence>
<dbReference type="Proteomes" id="UP000322084">
    <property type="component" value="Unassembled WGS sequence"/>
</dbReference>
<dbReference type="PROSITE" id="PS00061">
    <property type="entry name" value="ADH_SHORT"/>
    <property type="match status" value="1"/>
</dbReference>
<dbReference type="SUPFAM" id="SSF51735">
    <property type="entry name" value="NAD(P)-binding Rossmann-fold domains"/>
    <property type="match status" value="1"/>
</dbReference>
<organism evidence="5 7">
    <name type="scientific">Iodidimonas gelatinilytica</name>
    <dbReference type="NCBI Taxonomy" id="1236966"/>
    <lineage>
        <taxon>Bacteria</taxon>
        <taxon>Pseudomonadati</taxon>
        <taxon>Pseudomonadota</taxon>
        <taxon>Alphaproteobacteria</taxon>
        <taxon>Iodidimonadales</taxon>
        <taxon>Iodidimonadaceae</taxon>
        <taxon>Iodidimonas</taxon>
    </lineage>
</organism>
<dbReference type="Proteomes" id="UP000325187">
    <property type="component" value="Unassembled WGS sequence"/>
</dbReference>
<reference evidence="6 7" key="1">
    <citation type="submission" date="2019-09" db="EMBL/GenBank/DDBJ databases">
        <title>NBRP : Genome information of microbial organism related human and environment.</title>
        <authorList>
            <person name="Hattori M."/>
            <person name="Oshima K."/>
            <person name="Inaba H."/>
            <person name="Suda W."/>
            <person name="Sakamoto M."/>
            <person name="Iino T."/>
            <person name="Kitahara M."/>
            <person name="Oshida Y."/>
            <person name="Iida T."/>
            <person name="Kudo T."/>
            <person name="Itoh T."/>
            <person name="Ohkuma M."/>
        </authorList>
    </citation>
    <scope>NUCLEOTIDE SEQUENCE [LARGE SCALE GENOMIC DNA]</scope>
    <source>
        <strain evidence="4 6">Hi-2</strain>
        <strain evidence="5 7">Mie-1</strain>
    </source>
</reference>
<keyword evidence="7" id="KW-1185">Reference proteome</keyword>
<evidence type="ECO:0000256" key="1">
    <source>
        <dbReference type="ARBA" id="ARBA00006484"/>
    </source>
</evidence>
<dbReference type="RefSeq" id="WP_150000699.1">
    <property type="nucleotide sequence ID" value="NZ_BKCL01000006.1"/>
</dbReference>
<dbReference type="PRINTS" id="PR00081">
    <property type="entry name" value="GDHRDH"/>
</dbReference>
<dbReference type="PANTHER" id="PTHR44196:SF1">
    <property type="entry name" value="DEHYDROGENASE_REDUCTASE SDR FAMILY MEMBER 7B"/>
    <property type="match status" value="1"/>
</dbReference>
<name>A0A5A7MX40_9PROT</name>
<sequence length="268" mass="28805">MQFEKKVVWITGASSGIGEALAKVLAKRGARLILSARREDELNRVRTEIIKAGGDGDQYVVLPFDALDEAALDDVVARAKDAFGHIDLLVNNAGISQRSMAVDTDMAVYRKVMELDFFAPIALTQKVLPIMLAQGSGHVAVTASVAGKIGVQLRTGYCAAKHAVMGYFDALRAELAAENIAVTTIVPGFIQTNISKYALKGDATPFGRQTESIAGGMDVMAAAEVIARGFERGKPEISVGKGREMQALWLKRLAPHLLFKMMASVRAE</sequence>
<gene>
    <name evidence="4" type="ORF">JCM17844_20170</name>
    <name evidence="5" type="ORF">JCM17845_10510</name>
</gene>
<evidence type="ECO:0000256" key="3">
    <source>
        <dbReference type="RuleBase" id="RU000363"/>
    </source>
</evidence>
<dbReference type="InterPro" id="IPR020904">
    <property type="entry name" value="Sc_DH/Rdtase_CS"/>
</dbReference>
<dbReference type="GO" id="GO:0016020">
    <property type="term" value="C:membrane"/>
    <property type="evidence" value="ECO:0007669"/>
    <property type="project" value="TreeGrafter"/>
</dbReference>
<dbReference type="EMBL" id="BKCM01000004">
    <property type="protein sequence ID" value="GER00428.1"/>
    <property type="molecule type" value="Genomic_DNA"/>
</dbReference>
<evidence type="ECO:0000313" key="4">
    <source>
        <dbReference type="EMBL" id="GEQ98380.1"/>
    </source>
</evidence>
<dbReference type="Pfam" id="PF00106">
    <property type="entry name" value="adh_short"/>
    <property type="match status" value="1"/>
</dbReference>
<dbReference type="InterPro" id="IPR002347">
    <property type="entry name" value="SDR_fam"/>
</dbReference>
<dbReference type="PANTHER" id="PTHR44196">
    <property type="entry name" value="DEHYDROGENASE/REDUCTASE SDR FAMILY MEMBER 7B"/>
    <property type="match status" value="1"/>
</dbReference>
<dbReference type="InterPro" id="IPR036291">
    <property type="entry name" value="NAD(P)-bd_dom_sf"/>
</dbReference>
<dbReference type="PRINTS" id="PR00080">
    <property type="entry name" value="SDRFAMILY"/>
</dbReference>